<name>A0A7W0CUT8_9ACTN</name>
<evidence type="ECO:0000313" key="3">
    <source>
        <dbReference type="EMBL" id="MBA2897590.1"/>
    </source>
</evidence>
<gene>
    <name evidence="3" type="ORF">HNR30_008992</name>
</gene>
<dbReference type="AlphaFoldDB" id="A0A7W0CUT8"/>
<comment type="caution">
    <text evidence="3">The sequence shown here is derived from an EMBL/GenBank/DDBJ whole genome shotgun (WGS) entry which is preliminary data.</text>
</comment>
<dbReference type="EMBL" id="JACDUR010000012">
    <property type="protein sequence ID" value="MBA2897590.1"/>
    <property type="molecule type" value="Genomic_DNA"/>
</dbReference>
<proteinExistence type="predicted"/>
<reference evidence="3 4" key="1">
    <citation type="submission" date="2020-07" db="EMBL/GenBank/DDBJ databases">
        <title>Genomic Encyclopedia of Type Strains, Phase IV (KMG-IV): sequencing the most valuable type-strain genomes for metagenomic binning, comparative biology and taxonomic classification.</title>
        <authorList>
            <person name="Goeker M."/>
        </authorList>
    </citation>
    <scope>NUCLEOTIDE SEQUENCE [LARGE SCALE GENOMIC DNA]</scope>
    <source>
        <strain evidence="3 4">DSM 45533</strain>
    </source>
</reference>
<dbReference type="NCBIfam" id="NF038083">
    <property type="entry name" value="CU044_5270_fam"/>
    <property type="match status" value="1"/>
</dbReference>
<keyword evidence="2" id="KW-0472">Membrane</keyword>
<protein>
    <submittedName>
        <fullName evidence="3">Uncharacterized protein</fullName>
    </submittedName>
</protein>
<keyword evidence="4" id="KW-1185">Reference proteome</keyword>
<dbReference type="InterPro" id="IPR047789">
    <property type="entry name" value="CU044_5270-like"/>
</dbReference>
<keyword evidence="2" id="KW-1133">Transmembrane helix</keyword>
<evidence type="ECO:0000313" key="4">
    <source>
        <dbReference type="Proteomes" id="UP000530928"/>
    </source>
</evidence>
<organism evidence="3 4">
    <name type="scientific">Nonomuraea soli</name>
    <dbReference type="NCBI Taxonomy" id="1032476"/>
    <lineage>
        <taxon>Bacteria</taxon>
        <taxon>Bacillati</taxon>
        <taxon>Actinomycetota</taxon>
        <taxon>Actinomycetes</taxon>
        <taxon>Streptosporangiales</taxon>
        <taxon>Streptosporangiaceae</taxon>
        <taxon>Nonomuraea</taxon>
    </lineage>
</organism>
<evidence type="ECO:0000256" key="2">
    <source>
        <dbReference type="SAM" id="Phobius"/>
    </source>
</evidence>
<accession>A0A7W0CUT8</accession>
<feature type="transmembrane region" description="Helical" evidence="2">
    <location>
        <begin position="47"/>
        <end position="68"/>
    </location>
</feature>
<dbReference type="Proteomes" id="UP000530928">
    <property type="component" value="Unassembled WGS sequence"/>
</dbReference>
<feature type="region of interest" description="Disordered" evidence="1">
    <location>
        <begin position="1"/>
        <end position="20"/>
    </location>
</feature>
<keyword evidence="2" id="KW-0812">Transmembrane</keyword>
<sequence>MNPMEELRAARPDHLADRPVDPRTRHAELAHAFAQPRQVPRRSRKPLVWSLGLAAAAAAVTAVTVVGVPESVQPRPSTVATAELSARDILLVAASNAEREAVEPGEFWNVSNQWRTLFRTEQGFVISLGGESETWVGAQEQYFTTRDLGVTPATDADRALWEKAGSPREVSFNGHKRITMQGGPSKPHAGKSADKEIFWLGRNVTMADLQALPSDPEALKADLLRFYKGQATESNAPSTEDGWLFQVAEGLITTMPVSPEVRAGAFRMLASLPSVTSLGQVTDAAGRTGTAIAIEGESQTTPGDAKKGVVQIQLIIDEKSGRALGRQSVVVVAGGAQKGLAPGTVWNAMTVLEARWTDEHPS</sequence>
<evidence type="ECO:0000256" key="1">
    <source>
        <dbReference type="SAM" id="MobiDB-lite"/>
    </source>
</evidence>